<evidence type="ECO:0000313" key="4">
    <source>
        <dbReference type="EMBL" id="TDP91561.1"/>
    </source>
</evidence>
<dbReference type="AlphaFoldDB" id="A0A4R6RWY3"/>
<dbReference type="EMBL" id="SNYA01000005">
    <property type="protein sequence ID" value="TDP91561.1"/>
    <property type="molecule type" value="Genomic_DNA"/>
</dbReference>
<protein>
    <submittedName>
        <fullName evidence="4">DNA-binding PucR family transcriptional regulator</fullName>
    </submittedName>
</protein>
<organism evidence="4 5">
    <name type="scientific">Leucobacter luti</name>
    <dbReference type="NCBI Taxonomy" id="340320"/>
    <lineage>
        <taxon>Bacteria</taxon>
        <taxon>Bacillati</taxon>
        <taxon>Actinomycetota</taxon>
        <taxon>Actinomycetes</taxon>
        <taxon>Micrococcales</taxon>
        <taxon>Microbacteriaceae</taxon>
        <taxon>Leucobacter</taxon>
    </lineage>
</organism>
<dbReference type="InterPro" id="IPR012914">
    <property type="entry name" value="PucR_dom"/>
</dbReference>
<dbReference type="Gene3D" id="1.10.10.2840">
    <property type="entry name" value="PucR C-terminal helix-turn-helix domain"/>
    <property type="match status" value="1"/>
</dbReference>
<evidence type="ECO:0000259" key="3">
    <source>
        <dbReference type="Pfam" id="PF13556"/>
    </source>
</evidence>
<keyword evidence="5" id="KW-1185">Reference proteome</keyword>
<evidence type="ECO:0000313" key="5">
    <source>
        <dbReference type="Proteomes" id="UP000295601"/>
    </source>
</evidence>
<gene>
    <name evidence="4" type="ORF">EDF62_2179</name>
</gene>
<feature type="domain" description="PucR C-terminal helix-turn-helix" evidence="3">
    <location>
        <begin position="467"/>
        <end position="522"/>
    </location>
</feature>
<accession>A0A4R6RWY3</accession>
<dbReference type="InterPro" id="IPR051448">
    <property type="entry name" value="CdaR-like_regulators"/>
</dbReference>
<dbReference type="Pfam" id="PF07905">
    <property type="entry name" value="PucR"/>
    <property type="match status" value="1"/>
</dbReference>
<evidence type="ECO:0000259" key="2">
    <source>
        <dbReference type="Pfam" id="PF07905"/>
    </source>
</evidence>
<dbReference type="InterPro" id="IPR025736">
    <property type="entry name" value="PucR_C-HTH_dom"/>
</dbReference>
<evidence type="ECO:0000256" key="1">
    <source>
        <dbReference type="SAM" id="Coils"/>
    </source>
</evidence>
<comment type="caution">
    <text evidence="4">The sequence shown here is derived from an EMBL/GenBank/DDBJ whole genome shotgun (WGS) entry which is preliminary data.</text>
</comment>
<dbReference type="Pfam" id="PF13556">
    <property type="entry name" value="HTH_30"/>
    <property type="match status" value="1"/>
</dbReference>
<dbReference type="InterPro" id="IPR042070">
    <property type="entry name" value="PucR_C-HTH_sf"/>
</dbReference>
<keyword evidence="4" id="KW-0238">DNA-binding</keyword>
<dbReference type="PANTHER" id="PTHR33744">
    <property type="entry name" value="CARBOHYDRATE DIACID REGULATOR"/>
    <property type="match status" value="1"/>
</dbReference>
<proteinExistence type="predicted"/>
<dbReference type="GO" id="GO:0003677">
    <property type="term" value="F:DNA binding"/>
    <property type="evidence" value="ECO:0007669"/>
    <property type="project" value="UniProtKB-KW"/>
</dbReference>
<feature type="domain" description="Purine catabolism PurC-like" evidence="2">
    <location>
        <begin position="16"/>
        <end position="132"/>
    </location>
</feature>
<dbReference type="Proteomes" id="UP000295601">
    <property type="component" value="Unassembled WGS sequence"/>
</dbReference>
<dbReference type="PANTHER" id="PTHR33744:SF1">
    <property type="entry name" value="DNA-BINDING TRANSCRIPTIONAL ACTIVATOR ADER"/>
    <property type="match status" value="1"/>
</dbReference>
<name>A0A4R6RWY3_9MICO</name>
<keyword evidence="1" id="KW-0175">Coiled coil</keyword>
<sequence length="530" mass="56641">MANFTRIVKMSPTLADLLADATLNLSCATGHALLHRQVARVHVAEVTDPSPWLTKDVLLLTTGLIERSPEELDAFFAALAAREVAAVGFGVGLIVEDIPAAWIRAADAHRIPLLSIPLATPYIAVSEFVSRRLADRQLDQVRRMLDVQQRLAYSDATPAQQIEGLEQLARELDAAVLWIDPAGIRQTSTGGVALTSAELRSLRDEFSRHMASGRASGSAAIGGLFLHIASTAGSPLIVARRRRYTPLEQGLIGSIATFIDLSRDTSALPGLAASLREQLITEAVAGRMTADPRLFETLFPGTGTCTVVYFGPAQRSGTAPRREPAAGLLLKSHLTAELASGTHATTPLVSAVDDGFLFVLPETHAAHAAAAVERFLRAETGSLGAWRAGVSRSAAPGEIIDLCAEARRAHRATGARPDVRALLATELGRDDLLTEWFHGSGEAPVFAAWRARLAELDPASAARILAAAYAFLRANGALERAAEALGVHRQTLNARLREVERELELTLAEPTARSLLWLAFEAGALPRPAD</sequence>
<feature type="coiled-coil region" evidence="1">
    <location>
        <begin position="482"/>
        <end position="509"/>
    </location>
</feature>
<reference evidence="4 5" key="1">
    <citation type="submission" date="2019-03" db="EMBL/GenBank/DDBJ databases">
        <title>Genomic analyses of the natural microbiome of Caenorhabditis elegans.</title>
        <authorList>
            <person name="Samuel B."/>
        </authorList>
    </citation>
    <scope>NUCLEOTIDE SEQUENCE [LARGE SCALE GENOMIC DNA]</scope>
    <source>
        <strain evidence="4 5">JUb18</strain>
    </source>
</reference>